<dbReference type="Gene3D" id="3.40.50.300">
    <property type="entry name" value="P-loop containing nucleotide triphosphate hydrolases"/>
    <property type="match status" value="1"/>
</dbReference>
<gene>
    <name evidence="5" type="ORF">DW099_08605</name>
</gene>
<dbReference type="NCBIfam" id="TIGR00368">
    <property type="entry name" value="YifB family Mg chelatase-like AAA ATPase"/>
    <property type="match status" value="1"/>
</dbReference>
<evidence type="ECO:0000256" key="3">
    <source>
        <dbReference type="ARBA" id="ARBA00022840"/>
    </source>
</evidence>
<dbReference type="InterPro" id="IPR003593">
    <property type="entry name" value="AAA+_ATPase"/>
</dbReference>
<dbReference type="Pfam" id="PF01078">
    <property type="entry name" value="Mg_chelatase"/>
    <property type="match status" value="1"/>
</dbReference>
<name>A0A415E4B7_9FIRM</name>
<evidence type="ECO:0000313" key="6">
    <source>
        <dbReference type="Proteomes" id="UP000284841"/>
    </source>
</evidence>
<dbReference type="InterPro" id="IPR027417">
    <property type="entry name" value="P-loop_NTPase"/>
</dbReference>
<dbReference type="InterPro" id="IPR020568">
    <property type="entry name" value="Ribosomal_Su5_D2-typ_SF"/>
</dbReference>
<dbReference type="InterPro" id="IPR014721">
    <property type="entry name" value="Ribsml_uS5_D2-typ_fold_subgr"/>
</dbReference>
<accession>A0A415E4B7</accession>
<reference evidence="5 6" key="1">
    <citation type="submission" date="2018-08" db="EMBL/GenBank/DDBJ databases">
        <title>A genome reference for cultivated species of the human gut microbiota.</title>
        <authorList>
            <person name="Zou Y."/>
            <person name="Xue W."/>
            <person name="Luo G."/>
        </authorList>
    </citation>
    <scope>NUCLEOTIDE SEQUENCE [LARGE SCALE GENOMIC DNA]</scope>
    <source>
        <strain evidence="5 6">AM07-24</strain>
    </source>
</reference>
<dbReference type="Pfam" id="PF13335">
    <property type="entry name" value="Mg_chelatase_C"/>
    <property type="match status" value="1"/>
</dbReference>
<organism evidence="5 6">
    <name type="scientific">Emergencia timonensis</name>
    <dbReference type="NCBI Taxonomy" id="1776384"/>
    <lineage>
        <taxon>Bacteria</taxon>
        <taxon>Bacillati</taxon>
        <taxon>Bacillota</taxon>
        <taxon>Clostridia</taxon>
        <taxon>Peptostreptococcales</taxon>
        <taxon>Anaerovoracaceae</taxon>
        <taxon>Emergencia</taxon>
    </lineage>
</organism>
<keyword evidence="3 5" id="KW-0067">ATP-binding</keyword>
<dbReference type="Gene3D" id="3.30.230.10">
    <property type="match status" value="1"/>
</dbReference>
<dbReference type="SMART" id="SM00382">
    <property type="entry name" value="AAA"/>
    <property type="match status" value="1"/>
</dbReference>
<dbReference type="PANTHER" id="PTHR32039:SF7">
    <property type="entry name" value="COMPETENCE PROTEIN COMM"/>
    <property type="match status" value="1"/>
</dbReference>
<dbReference type="Pfam" id="PF13541">
    <property type="entry name" value="ChlI"/>
    <property type="match status" value="1"/>
</dbReference>
<dbReference type="EMBL" id="QRMS01000002">
    <property type="protein sequence ID" value="RHJ88434.1"/>
    <property type="molecule type" value="Genomic_DNA"/>
</dbReference>
<dbReference type="GO" id="GO:0005524">
    <property type="term" value="F:ATP binding"/>
    <property type="evidence" value="ECO:0007669"/>
    <property type="project" value="UniProtKB-KW"/>
</dbReference>
<keyword evidence="6" id="KW-1185">Reference proteome</keyword>
<dbReference type="Proteomes" id="UP000284841">
    <property type="component" value="Unassembled WGS sequence"/>
</dbReference>
<sequence>MLSKIISAAVHGIDAVPITVETDIAKGMPAMNIVGLGDLTVKEARERIRSAICNSGLEYPGGRITINMSPAGIRKRGSHFDLAMTMGILASSKQFFDRDIEEYGFIGELSLDGCVKQCNGILPMVTALRKKGLKNVILPKANREEASLVSGIRLLPVESITEVMNHFNLSCAIAPYSHDPLAFDLPSTTDTLLDFSDVKGQENIKRAITVAVAGGHSILMVGSPSTGKTMISERIPSIMPKMNRNEIIETTMIYSVAGLLSEGQPYICVRPFRQPHYRITAAGLLGGGAIPRPGEITLADKGVLFLDEIGEFDKNIIDTLRLPLEKKKISLVRKGETYLYPADFMLVAASNPCKCGYYGDAAHQCVCSPHEITRYQAKLTGPIIDRIDMHIRLLPVNYNELNCQTVESSKEMKEKIEFARKIQRNRYRDQSIVLNHQLDDHLIEKFAFLGLEQKKILEQAYEKYQLNPRTVLKVRKLARTVADLDGGGSIQTKHLAEALQYREKL</sequence>
<dbReference type="InterPro" id="IPR001208">
    <property type="entry name" value="MCM_dom"/>
</dbReference>
<dbReference type="InterPro" id="IPR045006">
    <property type="entry name" value="CHLI-like"/>
</dbReference>
<dbReference type="STRING" id="1776384.GCA_900086585_04070"/>
<proteinExistence type="inferred from homology"/>
<dbReference type="InterPro" id="IPR000523">
    <property type="entry name" value="Mg_chelatse_chII-like_cat_dom"/>
</dbReference>
<dbReference type="GO" id="GO:0003677">
    <property type="term" value="F:DNA binding"/>
    <property type="evidence" value="ECO:0007669"/>
    <property type="project" value="InterPro"/>
</dbReference>
<comment type="caution">
    <text evidence="5">The sequence shown here is derived from an EMBL/GenBank/DDBJ whole genome shotgun (WGS) entry which is preliminary data.</text>
</comment>
<dbReference type="InterPro" id="IPR025158">
    <property type="entry name" value="Mg_chelat-rel_C"/>
</dbReference>
<comment type="similarity">
    <text evidence="1">Belongs to the Mg-chelatase subunits D/I family. ComM subfamily.</text>
</comment>
<evidence type="ECO:0000313" key="5">
    <source>
        <dbReference type="EMBL" id="RHJ88434.1"/>
    </source>
</evidence>
<dbReference type="PANTHER" id="PTHR32039">
    <property type="entry name" value="MAGNESIUM-CHELATASE SUBUNIT CHLI"/>
    <property type="match status" value="1"/>
</dbReference>
<evidence type="ECO:0000256" key="1">
    <source>
        <dbReference type="ARBA" id="ARBA00006354"/>
    </source>
</evidence>
<keyword evidence="2" id="KW-0547">Nucleotide-binding</keyword>
<dbReference type="PRINTS" id="PR01657">
    <property type="entry name" value="MCMFAMILY"/>
</dbReference>
<dbReference type="InterPro" id="IPR004482">
    <property type="entry name" value="Mg_chelat-rel"/>
</dbReference>
<dbReference type="RefSeq" id="WP_118335102.1">
    <property type="nucleotide sequence ID" value="NZ_AP025567.1"/>
</dbReference>
<dbReference type="SUPFAM" id="SSF52540">
    <property type="entry name" value="P-loop containing nucleoside triphosphate hydrolases"/>
    <property type="match status" value="1"/>
</dbReference>
<dbReference type="SUPFAM" id="SSF54211">
    <property type="entry name" value="Ribosomal protein S5 domain 2-like"/>
    <property type="match status" value="1"/>
</dbReference>
<evidence type="ECO:0000256" key="2">
    <source>
        <dbReference type="ARBA" id="ARBA00022741"/>
    </source>
</evidence>
<dbReference type="AlphaFoldDB" id="A0A415E4B7"/>
<dbReference type="OrthoDB" id="9813147at2"/>
<evidence type="ECO:0000259" key="4">
    <source>
        <dbReference type="SMART" id="SM00382"/>
    </source>
</evidence>
<feature type="domain" description="AAA+ ATPase" evidence="4">
    <location>
        <begin position="214"/>
        <end position="397"/>
    </location>
</feature>
<protein>
    <submittedName>
        <fullName evidence="5">ATP-binding protein</fullName>
    </submittedName>
</protein>